<gene>
    <name evidence="12" type="primary">recN</name>
    <name evidence="12" type="ORF">I0Q91_10705</name>
</gene>
<dbReference type="Gene3D" id="3.40.50.300">
    <property type="entry name" value="P-loop containing nucleotide triphosphate hydrolases"/>
    <property type="match status" value="2"/>
</dbReference>
<dbReference type="FunFam" id="3.40.50.300:FF:000319">
    <property type="entry name" value="DNA repair protein RecN"/>
    <property type="match status" value="1"/>
</dbReference>
<evidence type="ECO:0000313" key="13">
    <source>
        <dbReference type="Proteomes" id="UP000621436"/>
    </source>
</evidence>
<sequence>MLGDLQVKNFAIIEHLSLSFSEGLNILTGETGAGKSIIIGALEMLFGSRARTDIIKNGKEAAYIEASYFIDLPAKLKDILKKAGVELDPEMLLLSREIRRNGRNRCRINGQLVPLKLIKEVAEFLVDIHGQHEHQNLLQNSYHIELLDELLPGETKDKLLEIEDVYYQLKEILEEKERLNQQASERARRLDIIEYQLDEIETANLKAGELEEIESKLKRLENIEDISATIYKAIDSISGDQHNQKALLDQLGTISSNLSKIVEFDDDIKELSELADQSFYSLQELNFQLQDYHDQIDYNKNELSELRERLDIINTMRRKYGETISEILSYKNNLIEEREELESIEDKLSSLEIKENKLKAEYESLDKEISKARKQQAQWLENEMIKELKDLAMKDARFEVEFQKAGITPKGRDKVKFLISTNLGGELKELSKIASGGEISRIMLAFKSIIAGYDKVRTIIFDEIETGVGGETARQVAARLYSISTDRQVISISHLPQIASLADRHFYIYKETEDQITKTKIDRLSEIEREEEIARMISGDKKTETSLKHASELIEDAESIKASI</sequence>
<feature type="domain" description="RecF/RecN/SMC N-terminal" evidence="11">
    <location>
        <begin position="2"/>
        <end position="513"/>
    </location>
</feature>
<dbReference type="Proteomes" id="UP000621436">
    <property type="component" value="Unassembled WGS sequence"/>
</dbReference>
<comment type="caution">
    <text evidence="12">The sequence shown here is derived from an EMBL/GenBank/DDBJ whole genome shotgun (WGS) entry which is preliminary data.</text>
</comment>
<dbReference type="Pfam" id="PF02463">
    <property type="entry name" value="SMC_N"/>
    <property type="match status" value="1"/>
</dbReference>
<dbReference type="GO" id="GO:0006281">
    <property type="term" value="P:DNA repair"/>
    <property type="evidence" value="ECO:0007669"/>
    <property type="project" value="UniProtKB-KW"/>
</dbReference>
<evidence type="ECO:0000256" key="4">
    <source>
        <dbReference type="ARBA" id="ARBA00022741"/>
    </source>
</evidence>
<proteinExistence type="inferred from homology"/>
<dbReference type="InterPro" id="IPR004604">
    <property type="entry name" value="DNA_recomb/repair_RecN"/>
</dbReference>
<keyword evidence="6" id="KW-0067">ATP-binding</keyword>
<dbReference type="GO" id="GO:0006310">
    <property type="term" value="P:DNA recombination"/>
    <property type="evidence" value="ECO:0007669"/>
    <property type="project" value="InterPro"/>
</dbReference>
<evidence type="ECO:0000256" key="6">
    <source>
        <dbReference type="ARBA" id="ARBA00022840"/>
    </source>
</evidence>
<dbReference type="GO" id="GO:0005524">
    <property type="term" value="F:ATP binding"/>
    <property type="evidence" value="ECO:0007669"/>
    <property type="project" value="UniProtKB-KW"/>
</dbReference>
<dbReference type="AlphaFoldDB" id="A0A931ASW7"/>
<dbReference type="PANTHER" id="PTHR11059">
    <property type="entry name" value="DNA REPAIR PROTEIN RECN"/>
    <property type="match status" value="1"/>
</dbReference>
<dbReference type="FunFam" id="3.40.50.300:FF:000356">
    <property type="entry name" value="DNA repair protein RecN"/>
    <property type="match status" value="1"/>
</dbReference>
<keyword evidence="4" id="KW-0547">Nucleotide-binding</keyword>
<evidence type="ECO:0000256" key="1">
    <source>
        <dbReference type="ARBA" id="ARBA00003618"/>
    </source>
</evidence>
<dbReference type="NCBIfam" id="TIGR00634">
    <property type="entry name" value="recN"/>
    <property type="match status" value="1"/>
</dbReference>
<dbReference type="InterPro" id="IPR003395">
    <property type="entry name" value="RecF/RecN/SMC_N"/>
</dbReference>
<evidence type="ECO:0000256" key="5">
    <source>
        <dbReference type="ARBA" id="ARBA00022763"/>
    </source>
</evidence>
<feature type="coiled-coil region" evidence="10">
    <location>
        <begin position="162"/>
        <end position="223"/>
    </location>
</feature>
<evidence type="ECO:0000256" key="7">
    <source>
        <dbReference type="ARBA" id="ARBA00023204"/>
    </source>
</evidence>
<dbReference type="InterPro" id="IPR027417">
    <property type="entry name" value="P-loop_NTPase"/>
</dbReference>
<comment type="similarity">
    <text evidence="2 9">Belongs to the RecN family.</text>
</comment>
<dbReference type="EMBL" id="JADPIE010000006">
    <property type="protein sequence ID" value="MBF8437554.1"/>
    <property type="molecule type" value="Genomic_DNA"/>
</dbReference>
<reference evidence="12" key="1">
    <citation type="submission" date="2020-11" db="EMBL/GenBank/DDBJ databases">
        <title>Halonatronomonas betainensis gen. nov., sp. nov. a novel haloalkaliphilic representative of the family Halanaerobiacae capable of betaine degradation.</title>
        <authorList>
            <person name="Boltyanskaya Y."/>
            <person name="Kevbrin V."/>
            <person name="Detkova E."/>
            <person name="Grouzdev D.S."/>
            <person name="Koziaeva V."/>
            <person name="Zhilina T."/>
        </authorList>
    </citation>
    <scope>NUCLEOTIDE SEQUENCE</scope>
    <source>
        <strain evidence="12">Z-7014</strain>
    </source>
</reference>
<dbReference type="CDD" id="cd03241">
    <property type="entry name" value="ABC_RecN"/>
    <property type="match status" value="2"/>
</dbReference>
<evidence type="ECO:0000259" key="11">
    <source>
        <dbReference type="Pfam" id="PF02463"/>
    </source>
</evidence>
<evidence type="ECO:0000256" key="9">
    <source>
        <dbReference type="PIRNR" id="PIRNR003128"/>
    </source>
</evidence>
<evidence type="ECO:0000256" key="2">
    <source>
        <dbReference type="ARBA" id="ARBA00009441"/>
    </source>
</evidence>
<evidence type="ECO:0000313" key="12">
    <source>
        <dbReference type="EMBL" id="MBF8437554.1"/>
    </source>
</evidence>
<accession>A0A931ASW7</accession>
<dbReference type="GO" id="GO:0009432">
    <property type="term" value="P:SOS response"/>
    <property type="evidence" value="ECO:0007669"/>
    <property type="project" value="TreeGrafter"/>
</dbReference>
<evidence type="ECO:0000256" key="10">
    <source>
        <dbReference type="SAM" id="Coils"/>
    </source>
</evidence>
<keyword evidence="7 9" id="KW-0234">DNA repair</keyword>
<dbReference type="RefSeq" id="WP_270454548.1">
    <property type="nucleotide sequence ID" value="NZ_JADPIE010000006.1"/>
</dbReference>
<keyword evidence="5 9" id="KW-0227">DNA damage</keyword>
<dbReference type="PANTHER" id="PTHR11059:SF0">
    <property type="entry name" value="DNA REPAIR PROTEIN RECN"/>
    <property type="match status" value="1"/>
</dbReference>
<dbReference type="SUPFAM" id="SSF52540">
    <property type="entry name" value="P-loop containing nucleoside triphosphate hydrolases"/>
    <property type="match status" value="2"/>
</dbReference>
<evidence type="ECO:0000256" key="3">
    <source>
        <dbReference type="ARBA" id="ARBA00021315"/>
    </source>
</evidence>
<keyword evidence="10" id="KW-0175">Coiled coil</keyword>
<feature type="coiled-coil region" evidence="10">
    <location>
        <begin position="289"/>
        <end position="382"/>
    </location>
</feature>
<name>A0A931ASW7_9FIRM</name>
<dbReference type="GO" id="GO:0043590">
    <property type="term" value="C:bacterial nucleoid"/>
    <property type="evidence" value="ECO:0007669"/>
    <property type="project" value="TreeGrafter"/>
</dbReference>
<comment type="function">
    <text evidence="1 9">May be involved in recombinational repair of damaged DNA.</text>
</comment>
<evidence type="ECO:0000256" key="8">
    <source>
        <dbReference type="ARBA" id="ARBA00033408"/>
    </source>
</evidence>
<protein>
    <recommendedName>
        <fullName evidence="3 9">DNA repair protein RecN</fullName>
    </recommendedName>
    <alternativeName>
        <fullName evidence="8 9">Recombination protein N</fullName>
    </alternativeName>
</protein>
<keyword evidence="13" id="KW-1185">Reference proteome</keyword>
<dbReference type="PIRSF" id="PIRSF003128">
    <property type="entry name" value="RecN"/>
    <property type="match status" value="1"/>
</dbReference>
<organism evidence="12 13">
    <name type="scientific">Halonatronomonas betaini</name>
    <dbReference type="NCBI Taxonomy" id="2778430"/>
    <lineage>
        <taxon>Bacteria</taxon>
        <taxon>Bacillati</taxon>
        <taxon>Bacillota</taxon>
        <taxon>Clostridia</taxon>
        <taxon>Halanaerobiales</taxon>
        <taxon>Halarsenatibacteraceae</taxon>
        <taxon>Halonatronomonas</taxon>
    </lineage>
</organism>